<gene>
    <name evidence="3" type="ORF">C0Q70_03169</name>
</gene>
<dbReference type="InterPro" id="IPR007110">
    <property type="entry name" value="Ig-like_dom"/>
</dbReference>
<evidence type="ECO:0000256" key="1">
    <source>
        <dbReference type="SAM" id="SignalP"/>
    </source>
</evidence>
<feature type="signal peptide" evidence="1">
    <location>
        <begin position="1"/>
        <end position="29"/>
    </location>
</feature>
<feature type="chain" id="PRO_5015482944" description="Ig-like domain-containing protein" evidence="1">
    <location>
        <begin position="30"/>
        <end position="376"/>
    </location>
</feature>
<reference evidence="3 4" key="1">
    <citation type="submission" date="2018-04" db="EMBL/GenBank/DDBJ databases">
        <title>The genome of golden apple snail Pomacea canaliculata provides insight into stress tolerance and invasive adaptation.</title>
        <authorList>
            <person name="Liu C."/>
            <person name="Liu B."/>
            <person name="Ren Y."/>
            <person name="Zhang Y."/>
            <person name="Wang H."/>
            <person name="Li S."/>
            <person name="Jiang F."/>
            <person name="Yin L."/>
            <person name="Zhang G."/>
            <person name="Qian W."/>
            <person name="Fan W."/>
        </authorList>
    </citation>
    <scope>NUCLEOTIDE SEQUENCE [LARGE SCALE GENOMIC DNA]</scope>
    <source>
        <strain evidence="3">SZHN2017</strain>
        <tissue evidence="3">Muscle</tissue>
    </source>
</reference>
<dbReference type="Proteomes" id="UP000245119">
    <property type="component" value="Linkage Group LG2"/>
</dbReference>
<sequence length="376" mass="40788">MMVSSGYRLTRICASLVLVLVIGAQESVAFNWTSALQNGSLINDCTGNTVTFNWTFTINSDEHVLNEEWYFKQKGKADNNLIATKVAGNFLTVGGEPQPQVTQDETGIHLLNVTSADSGVYSVHLNVIGPSGQTVMGYQEVELDVAEGPQTSSGYLNVSLIPEPVLLKESGQYHARLVCGNFTTMGNPPVSLEWTTPGGHVYPSTFSTANNFTFAIPNPVESGNYTCRLNTSLPSEVCAKAGTLLSESASLLLDGQEIRLQLMEFRMTKLEAELAYLRGLKSDLDRTHTPGKLQGPLSLTVFTPGCCNVVSVVVSKLIFMPCGDALPKCSSRPASSYFLPFRIIRLVTVLPLVLAEYPAHVHDVCKREGVFLLSSN</sequence>
<organism evidence="3 4">
    <name type="scientific">Pomacea canaliculata</name>
    <name type="common">Golden apple snail</name>
    <dbReference type="NCBI Taxonomy" id="400727"/>
    <lineage>
        <taxon>Eukaryota</taxon>
        <taxon>Metazoa</taxon>
        <taxon>Spiralia</taxon>
        <taxon>Lophotrochozoa</taxon>
        <taxon>Mollusca</taxon>
        <taxon>Gastropoda</taxon>
        <taxon>Caenogastropoda</taxon>
        <taxon>Architaenioglossa</taxon>
        <taxon>Ampullarioidea</taxon>
        <taxon>Ampullariidae</taxon>
        <taxon>Pomacea</taxon>
    </lineage>
</organism>
<evidence type="ECO:0000313" key="4">
    <source>
        <dbReference type="Proteomes" id="UP000245119"/>
    </source>
</evidence>
<accession>A0A2T7PRZ2</accession>
<name>A0A2T7PRZ2_POMCA</name>
<keyword evidence="4" id="KW-1185">Reference proteome</keyword>
<dbReference type="EMBL" id="PZQS01000002">
    <property type="protein sequence ID" value="PVD36194.1"/>
    <property type="molecule type" value="Genomic_DNA"/>
</dbReference>
<keyword evidence="1" id="KW-0732">Signal</keyword>
<comment type="caution">
    <text evidence="3">The sequence shown here is derived from an EMBL/GenBank/DDBJ whole genome shotgun (WGS) entry which is preliminary data.</text>
</comment>
<protein>
    <recommendedName>
        <fullName evidence="2">Ig-like domain-containing protein</fullName>
    </recommendedName>
</protein>
<dbReference type="AlphaFoldDB" id="A0A2T7PRZ2"/>
<dbReference type="OrthoDB" id="6212719at2759"/>
<feature type="domain" description="Ig-like" evidence="2">
    <location>
        <begin position="149"/>
        <end position="250"/>
    </location>
</feature>
<evidence type="ECO:0000313" key="3">
    <source>
        <dbReference type="EMBL" id="PVD36194.1"/>
    </source>
</evidence>
<evidence type="ECO:0000259" key="2">
    <source>
        <dbReference type="PROSITE" id="PS50835"/>
    </source>
</evidence>
<dbReference type="PROSITE" id="PS50835">
    <property type="entry name" value="IG_LIKE"/>
    <property type="match status" value="1"/>
</dbReference>
<proteinExistence type="predicted"/>